<proteinExistence type="inferred from homology"/>
<name>A0A3P6SAN2_CYLGO</name>
<evidence type="ECO:0000313" key="4">
    <source>
        <dbReference type="Proteomes" id="UP000271889"/>
    </source>
</evidence>
<keyword evidence="2" id="KW-0645">Protease</keyword>
<comment type="similarity">
    <text evidence="1 2">Belongs to the peptidase S10 family.</text>
</comment>
<dbReference type="EC" id="3.4.16.-" evidence="2"/>
<dbReference type="GO" id="GO:0006508">
    <property type="term" value="P:proteolysis"/>
    <property type="evidence" value="ECO:0007669"/>
    <property type="project" value="UniProtKB-KW"/>
</dbReference>
<dbReference type="PROSITE" id="PS00131">
    <property type="entry name" value="CARBOXYPEPT_SER_SER"/>
    <property type="match status" value="1"/>
</dbReference>
<dbReference type="GO" id="GO:0004185">
    <property type="term" value="F:serine-type carboxypeptidase activity"/>
    <property type="evidence" value="ECO:0007669"/>
    <property type="project" value="UniProtKB-UniRule"/>
</dbReference>
<protein>
    <recommendedName>
        <fullName evidence="2">Carboxypeptidase</fullName>
        <ecNumber evidence="2">3.4.16.-</ecNumber>
    </recommendedName>
</protein>
<keyword evidence="2" id="KW-0378">Hydrolase</keyword>
<dbReference type="PANTHER" id="PTHR11802:SF125">
    <property type="entry name" value="CARBOXYPEPTIDASE"/>
    <property type="match status" value="1"/>
</dbReference>
<dbReference type="PRINTS" id="PR00724">
    <property type="entry name" value="CRBOXYPTASEC"/>
</dbReference>
<reference evidence="3 4" key="1">
    <citation type="submission" date="2018-11" db="EMBL/GenBank/DDBJ databases">
        <authorList>
            <consortium name="Pathogen Informatics"/>
        </authorList>
    </citation>
    <scope>NUCLEOTIDE SEQUENCE [LARGE SCALE GENOMIC DNA]</scope>
</reference>
<organism evidence="3 4">
    <name type="scientific">Cylicostephanus goldi</name>
    <name type="common">Nematode worm</name>
    <dbReference type="NCBI Taxonomy" id="71465"/>
    <lineage>
        <taxon>Eukaryota</taxon>
        <taxon>Metazoa</taxon>
        <taxon>Ecdysozoa</taxon>
        <taxon>Nematoda</taxon>
        <taxon>Chromadorea</taxon>
        <taxon>Rhabditida</taxon>
        <taxon>Rhabditina</taxon>
        <taxon>Rhabditomorpha</taxon>
        <taxon>Strongyloidea</taxon>
        <taxon>Strongylidae</taxon>
        <taxon>Cylicostephanus</taxon>
    </lineage>
</organism>
<dbReference type="Pfam" id="PF00450">
    <property type="entry name" value="Peptidase_S10"/>
    <property type="match status" value="1"/>
</dbReference>
<dbReference type="SUPFAM" id="SSF53474">
    <property type="entry name" value="alpha/beta-Hydrolases"/>
    <property type="match status" value="1"/>
</dbReference>
<sequence>MLTENGPFRPNKDGKTLYENIFSWNKFANILYLEAPHNVGYSYSTQPNDNAYTDDQTADENYNALKDFFSVYPMYTQNSFFITGESYGGVYIPTLTRRVLRGISEQDLMINFKVSFE</sequence>
<dbReference type="OrthoDB" id="735686at2759"/>
<dbReference type="AlphaFoldDB" id="A0A3P6SAN2"/>
<evidence type="ECO:0000313" key="3">
    <source>
        <dbReference type="EMBL" id="VDK64055.1"/>
    </source>
</evidence>
<dbReference type="InterPro" id="IPR029058">
    <property type="entry name" value="AB_hydrolase_fold"/>
</dbReference>
<dbReference type="Proteomes" id="UP000271889">
    <property type="component" value="Unassembled WGS sequence"/>
</dbReference>
<dbReference type="PANTHER" id="PTHR11802">
    <property type="entry name" value="SERINE PROTEASE FAMILY S10 SERINE CARBOXYPEPTIDASE"/>
    <property type="match status" value="1"/>
</dbReference>
<dbReference type="Gene3D" id="3.40.50.1820">
    <property type="entry name" value="alpha/beta hydrolase"/>
    <property type="match status" value="1"/>
</dbReference>
<evidence type="ECO:0000256" key="2">
    <source>
        <dbReference type="RuleBase" id="RU361156"/>
    </source>
</evidence>
<gene>
    <name evidence="3" type="ORF">CGOC_LOCUS5802</name>
</gene>
<keyword evidence="2" id="KW-0121">Carboxypeptidase</keyword>
<dbReference type="InterPro" id="IPR018202">
    <property type="entry name" value="Ser_caboxypep_ser_AS"/>
</dbReference>
<evidence type="ECO:0000256" key="1">
    <source>
        <dbReference type="ARBA" id="ARBA00009431"/>
    </source>
</evidence>
<accession>A0A3P6SAN2</accession>
<keyword evidence="4" id="KW-1185">Reference proteome</keyword>
<dbReference type="EMBL" id="UYRV01017989">
    <property type="protein sequence ID" value="VDK64055.1"/>
    <property type="molecule type" value="Genomic_DNA"/>
</dbReference>
<dbReference type="InterPro" id="IPR001563">
    <property type="entry name" value="Peptidase_S10"/>
</dbReference>